<evidence type="ECO:0000313" key="2">
    <source>
        <dbReference type="EMBL" id="TDK23709.1"/>
    </source>
</evidence>
<sequence>MGEDEDLLLAVLNSAPAVGGRITEELHAGAAGEFAVRFGGTGSDAELQHLRLMRQVLQDVIRGAEGTTERLTELLSDISLVPEPSPAGIQWRLEADPPKRLAARAALAWSRFAESTPGRLKACANSDCNLFFIDRSRPGTGRWCSMSTCGNRLKARAHASRQRTSRATDAH</sequence>
<reference evidence="2 3" key="1">
    <citation type="submission" date="2019-03" db="EMBL/GenBank/DDBJ databases">
        <title>Arthrobacter sp. nov., an bacterium isolated from biocrust in Mu Us Desert.</title>
        <authorList>
            <person name="Lixiong L."/>
        </authorList>
    </citation>
    <scope>NUCLEOTIDE SEQUENCE [LARGE SCALE GENOMIC DNA]</scope>
    <source>
        <strain evidence="2 3">SLN-3</strain>
    </source>
</reference>
<dbReference type="Gene3D" id="1.10.3300.10">
    <property type="entry name" value="Jann2411-like domain"/>
    <property type="match status" value="1"/>
</dbReference>
<keyword evidence="3" id="KW-1185">Reference proteome</keyword>
<dbReference type="Pfam" id="PF11706">
    <property type="entry name" value="zf-CGNR"/>
    <property type="match status" value="1"/>
</dbReference>
<dbReference type="PANTHER" id="PTHR35525:SF3">
    <property type="entry name" value="BLL6575 PROTEIN"/>
    <property type="match status" value="1"/>
</dbReference>
<feature type="domain" description="Zinc finger CGNR" evidence="1">
    <location>
        <begin position="119"/>
        <end position="162"/>
    </location>
</feature>
<dbReference type="Proteomes" id="UP000295411">
    <property type="component" value="Unassembled WGS sequence"/>
</dbReference>
<name>A0A4R5TMY6_9MICC</name>
<evidence type="ECO:0000313" key="3">
    <source>
        <dbReference type="Proteomes" id="UP000295411"/>
    </source>
</evidence>
<dbReference type="PANTHER" id="PTHR35525">
    <property type="entry name" value="BLL6575 PROTEIN"/>
    <property type="match status" value="1"/>
</dbReference>
<dbReference type="InterPro" id="IPR010852">
    <property type="entry name" value="ABATE"/>
</dbReference>
<dbReference type="InterPro" id="IPR021005">
    <property type="entry name" value="Znf_CGNR"/>
</dbReference>
<dbReference type="EMBL" id="SMTK01000006">
    <property type="protein sequence ID" value="TDK23709.1"/>
    <property type="molecule type" value="Genomic_DNA"/>
</dbReference>
<protein>
    <submittedName>
        <fullName evidence="2">CGNR zinc finger domain-containing protein</fullName>
    </submittedName>
</protein>
<comment type="caution">
    <text evidence="2">The sequence shown here is derived from an EMBL/GenBank/DDBJ whole genome shotgun (WGS) entry which is preliminary data.</text>
</comment>
<dbReference type="OrthoDB" id="123307at2"/>
<accession>A0A4R5TMY6</accession>
<evidence type="ECO:0000259" key="1">
    <source>
        <dbReference type="Pfam" id="PF11706"/>
    </source>
</evidence>
<dbReference type="InterPro" id="IPR023286">
    <property type="entry name" value="ABATE_dom_sf"/>
</dbReference>
<dbReference type="AlphaFoldDB" id="A0A4R5TMY6"/>
<gene>
    <name evidence="2" type="ORF">E2F48_17015</name>
</gene>
<dbReference type="SUPFAM" id="SSF160904">
    <property type="entry name" value="Jann2411-like"/>
    <property type="match status" value="1"/>
</dbReference>
<proteinExistence type="predicted"/>
<organism evidence="2 3">
    <name type="scientific">Arthrobacter crusticola</name>
    <dbReference type="NCBI Taxonomy" id="2547960"/>
    <lineage>
        <taxon>Bacteria</taxon>
        <taxon>Bacillati</taxon>
        <taxon>Actinomycetota</taxon>
        <taxon>Actinomycetes</taxon>
        <taxon>Micrococcales</taxon>
        <taxon>Micrococcaceae</taxon>
        <taxon>Arthrobacter</taxon>
    </lineage>
</organism>